<keyword evidence="4" id="KW-1185">Reference proteome</keyword>
<feature type="compositionally biased region" description="Gly residues" evidence="1">
    <location>
        <begin position="140"/>
        <end position="151"/>
    </location>
</feature>
<evidence type="ECO:0000313" key="4">
    <source>
        <dbReference type="Proteomes" id="UP001201873"/>
    </source>
</evidence>
<comment type="caution">
    <text evidence="3">The sequence shown here is derived from an EMBL/GenBank/DDBJ whole genome shotgun (WGS) entry which is preliminary data.</text>
</comment>
<organism evidence="3 4">
    <name type="scientific">Frankia umida</name>
    <dbReference type="NCBI Taxonomy" id="573489"/>
    <lineage>
        <taxon>Bacteria</taxon>
        <taxon>Bacillati</taxon>
        <taxon>Actinomycetota</taxon>
        <taxon>Actinomycetes</taxon>
        <taxon>Frankiales</taxon>
        <taxon>Frankiaceae</taxon>
        <taxon>Frankia</taxon>
    </lineage>
</organism>
<evidence type="ECO:0000256" key="1">
    <source>
        <dbReference type="SAM" id="MobiDB-lite"/>
    </source>
</evidence>
<gene>
    <name evidence="3" type="ORF">MXD59_07410</name>
</gene>
<feature type="region of interest" description="Disordered" evidence="1">
    <location>
        <begin position="35"/>
        <end position="157"/>
    </location>
</feature>
<sequence>MSLPRGSHRITLPQLGLGLVAVAAVAVAVLLNTPNAGNPAEGASGVGTSSSLIDPGGASASPAAPGPSGGKVDGVPAPAAAVVSGPSPVGPGKVAQRVSAADERLPSVRQQAPVAPPDRGGSGVSGAGPGGTGVSDAGAGETGAGGTGVGDTAGTVSDGAPDLGGVVAGVVSAVAQNPRTAAPAPLGPPRPATPSPPQRLADVEVDVRLPAVAIALPNCLINC</sequence>
<feature type="compositionally biased region" description="Pro residues" evidence="1">
    <location>
        <begin position="185"/>
        <end position="197"/>
    </location>
</feature>
<dbReference type="EMBL" id="JALKFT010000005">
    <property type="protein sequence ID" value="MCK9875598.1"/>
    <property type="molecule type" value="Genomic_DNA"/>
</dbReference>
<reference evidence="3 4" key="1">
    <citation type="submission" date="2022-04" db="EMBL/GenBank/DDBJ databases">
        <title>Genome diversity in the genus Frankia.</title>
        <authorList>
            <person name="Carlos-Shanley C."/>
            <person name="Hahn D."/>
        </authorList>
    </citation>
    <scope>NUCLEOTIDE SEQUENCE [LARGE SCALE GENOMIC DNA]</scope>
    <source>
        <strain evidence="3 4">Ag45/Mut15</strain>
    </source>
</reference>
<feature type="compositionally biased region" description="Low complexity" evidence="1">
    <location>
        <begin position="73"/>
        <end position="95"/>
    </location>
</feature>
<dbReference type="Proteomes" id="UP001201873">
    <property type="component" value="Unassembled WGS sequence"/>
</dbReference>
<keyword evidence="2" id="KW-0472">Membrane</keyword>
<evidence type="ECO:0000313" key="3">
    <source>
        <dbReference type="EMBL" id="MCK9875598.1"/>
    </source>
</evidence>
<proteinExistence type="predicted"/>
<feature type="region of interest" description="Disordered" evidence="1">
    <location>
        <begin position="179"/>
        <end position="198"/>
    </location>
</feature>
<accession>A0ABT0JX82</accession>
<keyword evidence="2" id="KW-1133">Transmembrane helix</keyword>
<evidence type="ECO:0000256" key="2">
    <source>
        <dbReference type="SAM" id="Phobius"/>
    </source>
</evidence>
<dbReference type="RefSeq" id="WP_248824022.1">
    <property type="nucleotide sequence ID" value="NZ_JALKFT010000005.1"/>
</dbReference>
<keyword evidence="2" id="KW-0812">Transmembrane</keyword>
<protein>
    <submittedName>
        <fullName evidence="3">Uncharacterized protein</fullName>
    </submittedName>
</protein>
<feature type="compositionally biased region" description="Gly residues" evidence="1">
    <location>
        <begin position="120"/>
        <end position="133"/>
    </location>
</feature>
<name>A0ABT0JX82_9ACTN</name>
<feature type="transmembrane region" description="Helical" evidence="2">
    <location>
        <begin position="12"/>
        <end position="31"/>
    </location>
</feature>